<evidence type="ECO:0000313" key="2">
    <source>
        <dbReference type="Proteomes" id="UP000233293"/>
    </source>
</evidence>
<dbReference type="AlphaFoldDB" id="A0A2N3PSI5"/>
<evidence type="ECO:0008006" key="3">
    <source>
        <dbReference type="Google" id="ProtNLM"/>
    </source>
</evidence>
<dbReference type="EMBL" id="PIUM01000021">
    <property type="protein sequence ID" value="PKU23358.1"/>
    <property type="molecule type" value="Genomic_DNA"/>
</dbReference>
<name>A0A2N3PSI5_9PROT</name>
<dbReference type="Gene3D" id="3.40.50.150">
    <property type="entry name" value="Vaccinia Virus protein VP39"/>
    <property type="match status" value="1"/>
</dbReference>
<dbReference type="OrthoDB" id="7107978at2"/>
<keyword evidence="2" id="KW-1185">Reference proteome</keyword>
<dbReference type="InterPro" id="IPR029063">
    <property type="entry name" value="SAM-dependent_MTases_sf"/>
</dbReference>
<organism evidence="1 2">
    <name type="scientific">Telmatospirillum siberiense</name>
    <dbReference type="NCBI Taxonomy" id="382514"/>
    <lineage>
        <taxon>Bacteria</taxon>
        <taxon>Pseudomonadati</taxon>
        <taxon>Pseudomonadota</taxon>
        <taxon>Alphaproteobacteria</taxon>
        <taxon>Rhodospirillales</taxon>
        <taxon>Rhodospirillaceae</taxon>
        <taxon>Telmatospirillum</taxon>
    </lineage>
</organism>
<gene>
    <name evidence="1" type="ORF">CWS72_17155</name>
</gene>
<reference evidence="2" key="1">
    <citation type="submission" date="2017-12" db="EMBL/GenBank/DDBJ databases">
        <title>Draft genome sequence of Telmatospirillum siberiense 26-4b1T, an acidotolerant peatland alphaproteobacterium potentially involved in sulfur cycling.</title>
        <authorList>
            <person name="Hausmann B."/>
            <person name="Pjevac P."/>
            <person name="Schreck K."/>
            <person name="Herbold C.W."/>
            <person name="Daims H."/>
            <person name="Wagner M."/>
            <person name="Pester M."/>
            <person name="Loy A."/>
        </authorList>
    </citation>
    <scope>NUCLEOTIDE SEQUENCE [LARGE SCALE GENOMIC DNA]</scope>
    <source>
        <strain evidence="2">26-4b1</strain>
    </source>
</reference>
<dbReference type="Proteomes" id="UP000233293">
    <property type="component" value="Unassembled WGS sequence"/>
</dbReference>
<accession>A0A2N3PSI5</accession>
<dbReference type="SUPFAM" id="SSF53335">
    <property type="entry name" value="S-adenosyl-L-methionine-dependent methyltransferases"/>
    <property type="match status" value="1"/>
</dbReference>
<sequence>MEAPMSEPAPLFIDSARYFGAGRPERLEDRLSITVTARAFPPYLDDLKEDWVASVAIPAFRTLERRRPGTVGAFCSIGTGTGLDALGAIEVFGARRVGITDVHDEVVSTAAANIRGNLRDPASVRLLAGTGDLLSPLASEGPRFDVIYENLPNVPLDDGSQLEKDRVSSSFFPARREVVPEDLKANLLTLHYVALVQAKDFLAPAGIVLSMLGGRVPLEVFLDMSRLAGYRPRFLSYGWKIQAEAEDVLSGYAAWQRHGLGPFHFYHEPDVAAAFAGLDPVDAAANALAIERDLAPRSLDAEAAYAAFKGGERIAHTYAVLESALE</sequence>
<protein>
    <recommendedName>
        <fullName evidence="3">Class I SAM-dependent methyltransferase</fullName>
    </recommendedName>
</protein>
<dbReference type="CDD" id="cd02440">
    <property type="entry name" value="AdoMet_MTases"/>
    <property type="match status" value="1"/>
</dbReference>
<proteinExistence type="predicted"/>
<evidence type="ECO:0000313" key="1">
    <source>
        <dbReference type="EMBL" id="PKU23358.1"/>
    </source>
</evidence>
<comment type="caution">
    <text evidence="1">The sequence shown here is derived from an EMBL/GenBank/DDBJ whole genome shotgun (WGS) entry which is preliminary data.</text>
</comment>